<evidence type="ECO:0000313" key="2">
    <source>
        <dbReference type="EMBL" id="KAL2635614.1"/>
    </source>
</evidence>
<name>A0ABD1YXW9_9MARC</name>
<comment type="caution">
    <text evidence="2">The sequence shown here is derived from an EMBL/GenBank/DDBJ whole genome shotgun (WGS) entry which is preliminary data.</text>
</comment>
<sequence length="71" mass="7936">MPSLSDPEGFIRRSGSRRCTLLPAGLRYEEHRYASPERTGTLQRAWRRKGVAGEPSGSTQGSELTRLNAFE</sequence>
<evidence type="ECO:0000256" key="1">
    <source>
        <dbReference type="SAM" id="MobiDB-lite"/>
    </source>
</evidence>
<reference evidence="2 3" key="1">
    <citation type="submission" date="2024-09" db="EMBL/GenBank/DDBJ databases">
        <title>Chromosome-scale assembly of Riccia fluitans.</title>
        <authorList>
            <person name="Paukszto L."/>
            <person name="Sawicki J."/>
            <person name="Karawczyk K."/>
            <person name="Piernik-Szablinska J."/>
            <person name="Szczecinska M."/>
            <person name="Mazdziarz M."/>
        </authorList>
    </citation>
    <scope>NUCLEOTIDE SEQUENCE [LARGE SCALE GENOMIC DNA]</scope>
    <source>
        <strain evidence="2">Rf_01</strain>
        <tissue evidence="2">Aerial parts of the thallus</tissue>
    </source>
</reference>
<dbReference type="EMBL" id="JBHFFA010000003">
    <property type="protein sequence ID" value="KAL2635614.1"/>
    <property type="molecule type" value="Genomic_DNA"/>
</dbReference>
<dbReference type="AlphaFoldDB" id="A0ABD1YXW9"/>
<protein>
    <submittedName>
        <fullName evidence="2">Uncharacterized protein</fullName>
    </submittedName>
</protein>
<feature type="region of interest" description="Disordered" evidence="1">
    <location>
        <begin position="37"/>
        <end position="71"/>
    </location>
</feature>
<organism evidence="2 3">
    <name type="scientific">Riccia fluitans</name>
    <dbReference type="NCBI Taxonomy" id="41844"/>
    <lineage>
        <taxon>Eukaryota</taxon>
        <taxon>Viridiplantae</taxon>
        <taxon>Streptophyta</taxon>
        <taxon>Embryophyta</taxon>
        <taxon>Marchantiophyta</taxon>
        <taxon>Marchantiopsida</taxon>
        <taxon>Marchantiidae</taxon>
        <taxon>Marchantiales</taxon>
        <taxon>Ricciaceae</taxon>
        <taxon>Riccia</taxon>
    </lineage>
</organism>
<evidence type="ECO:0000313" key="3">
    <source>
        <dbReference type="Proteomes" id="UP001605036"/>
    </source>
</evidence>
<accession>A0ABD1YXW9</accession>
<gene>
    <name evidence="2" type="ORF">R1flu_007093</name>
</gene>
<proteinExistence type="predicted"/>
<dbReference type="Proteomes" id="UP001605036">
    <property type="component" value="Unassembled WGS sequence"/>
</dbReference>
<keyword evidence="3" id="KW-1185">Reference proteome</keyword>
<feature type="compositionally biased region" description="Polar residues" evidence="1">
    <location>
        <begin position="56"/>
        <end position="65"/>
    </location>
</feature>